<organism evidence="1 2">
    <name type="scientific">Candida boidinii</name>
    <name type="common">Yeast</name>
    <dbReference type="NCBI Taxonomy" id="5477"/>
    <lineage>
        <taxon>Eukaryota</taxon>
        <taxon>Fungi</taxon>
        <taxon>Dikarya</taxon>
        <taxon>Ascomycota</taxon>
        <taxon>Saccharomycotina</taxon>
        <taxon>Pichiomycetes</taxon>
        <taxon>Pichiales</taxon>
        <taxon>Pichiaceae</taxon>
        <taxon>Ogataea</taxon>
        <taxon>Ogataea/Candida clade</taxon>
    </lineage>
</organism>
<proteinExistence type="predicted"/>
<reference evidence="1" key="1">
    <citation type="submission" date="2023-04" db="EMBL/GenBank/DDBJ databases">
        <title>Candida boidinii NBRC 1967.</title>
        <authorList>
            <person name="Ichikawa N."/>
            <person name="Sato H."/>
            <person name="Tonouchi N."/>
        </authorList>
    </citation>
    <scope>NUCLEOTIDE SEQUENCE</scope>
    <source>
        <strain evidence="1">NBRC 1967</strain>
    </source>
</reference>
<dbReference type="Proteomes" id="UP001165101">
    <property type="component" value="Unassembled WGS sequence"/>
</dbReference>
<accession>A0ACB5TFN1</accession>
<protein>
    <submittedName>
        <fullName evidence="1">Unnamed protein product</fullName>
    </submittedName>
</protein>
<gene>
    <name evidence="1" type="ORF">Cboi01_000036700</name>
</gene>
<dbReference type="EMBL" id="BSXV01000094">
    <property type="protein sequence ID" value="GME87436.1"/>
    <property type="molecule type" value="Genomic_DNA"/>
</dbReference>
<comment type="caution">
    <text evidence="1">The sequence shown here is derived from an EMBL/GenBank/DDBJ whole genome shotgun (WGS) entry which is preliminary data.</text>
</comment>
<keyword evidence="2" id="KW-1185">Reference proteome</keyword>
<evidence type="ECO:0000313" key="1">
    <source>
        <dbReference type="EMBL" id="GME87436.1"/>
    </source>
</evidence>
<sequence>MGKISTRDSKEKARHDPLFKDISSQGGNLRAVARGAKDSKSKAGQSQKTKRSGINGNDDDDEDETVLDAAASRRVLQLAKEQQEEIAAEENIIEHVTKPRFTVVREDSDDEEDYGEEEVVFQEMSDGEKEYYEDEDDEIEEVDADDLELFESYFKTSSDPFSSFNLADKILDKINEKKMETEAVEEKVERPQDKVFLPPRVIEAYEKVGQSLSSWRSGKLPKLFKVLPTIKNWEDLIFVTNPEAWTPQIVFEATKLFVSNLTASKAERFVNLVLLPRFRLDIEESEDHKLNYHIYRSLKKALYKPSAFFKGFLFPLVEEECTGREAMIVGSILTKCSVPVQHSSVALSWLLEREFNPASTVFIRILVEKKYALPYQTIDDLVFYFMRFRVITDAKSIEDDILMDDENDYRNKKKKIDAPPMPLVWHKAFLAFAQRYKNDITDDQRDFLMEVLRQRGHREIGPEIRRELQAGKERAGAMQEPSKKDDIMAYL</sequence>
<name>A0ACB5TFN1_CANBO</name>
<evidence type="ECO:0000313" key="2">
    <source>
        <dbReference type="Proteomes" id="UP001165101"/>
    </source>
</evidence>